<accession>A0ABV7C2X5</accession>
<reference evidence="2" key="1">
    <citation type="journal article" date="2019" name="Int. J. Syst. Evol. Microbiol.">
        <title>The Global Catalogue of Microorganisms (GCM) 10K type strain sequencing project: providing services to taxonomists for standard genome sequencing and annotation.</title>
        <authorList>
            <consortium name="The Broad Institute Genomics Platform"/>
            <consortium name="The Broad Institute Genome Sequencing Center for Infectious Disease"/>
            <person name="Wu L."/>
            <person name="Ma J."/>
        </authorList>
    </citation>
    <scope>NUCLEOTIDE SEQUENCE [LARGE SCALE GENOMIC DNA]</scope>
    <source>
        <strain evidence="2">CGMCC 1.16855</strain>
    </source>
</reference>
<evidence type="ECO:0000313" key="1">
    <source>
        <dbReference type="EMBL" id="MFC3002894.1"/>
    </source>
</evidence>
<gene>
    <name evidence="1" type="ORF">ACFOD3_23550</name>
</gene>
<dbReference type="EMBL" id="JBHRSB010000008">
    <property type="protein sequence ID" value="MFC3002894.1"/>
    <property type="molecule type" value="Genomic_DNA"/>
</dbReference>
<dbReference type="RefSeq" id="WP_281419602.1">
    <property type="nucleotide sequence ID" value="NZ_JAFNJS010000008.1"/>
</dbReference>
<keyword evidence="2" id="KW-1185">Reference proteome</keyword>
<evidence type="ECO:0000313" key="2">
    <source>
        <dbReference type="Proteomes" id="UP001595420"/>
    </source>
</evidence>
<proteinExistence type="predicted"/>
<sequence length="40" mass="4086">MGGLAFMPDGGGVNDQAAWLLDAFRFLAGLEAAAMKEEGG</sequence>
<comment type="caution">
    <text evidence="1">The sequence shown here is derived from an EMBL/GenBank/DDBJ whole genome shotgun (WGS) entry which is preliminary data.</text>
</comment>
<organism evidence="1 2">
    <name type="scientific">Falsiroseomonas tokyonensis</name>
    <dbReference type="NCBI Taxonomy" id="430521"/>
    <lineage>
        <taxon>Bacteria</taxon>
        <taxon>Pseudomonadati</taxon>
        <taxon>Pseudomonadota</taxon>
        <taxon>Alphaproteobacteria</taxon>
        <taxon>Acetobacterales</taxon>
        <taxon>Roseomonadaceae</taxon>
        <taxon>Falsiroseomonas</taxon>
    </lineage>
</organism>
<protein>
    <submittedName>
        <fullName evidence="1">Uncharacterized protein</fullName>
    </submittedName>
</protein>
<name>A0ABV7C2X5_9PROT</name>
<dbReference type="Proteomes" id="UP001595420">
    <property type="component" value="Unassembled WGS sequence"/>
</dbReference>